<keyword evidence="2 7" id="KW-0645">Protease</keyword>
<dbReference type="Pfam" id="PF01432">
    <property type="entry name" value="Peptidase_M3"/>
    <property type="match status" value="1"/>
</dbReference>
<accession>A0A6A6ELM9</accession>
<reference evidence="9" key="1">
    <citation type="journal article" date="2020" name="Stud. Mycol.">
        <title>101 Dothideomycetes genomes: a test case for predicting lifestyles and emergence of pathogens.</title>
        <authorList>
            <person name="Haridas S."/>
            <person name="Albert R."/>
            <person name="Binder M."/>
            <person name="Bloem J."/>
            <person name="Labutti K."/>
            <person name="Salamov A."/>
            <person name="Andreopoulos B."/>
            <person name="Baker S."/>
            <person name="Barry K."/>
            <person name="Bills G."/>
            <person name="Bluhm B."/>
            <person name="Cannon C."/>
            <person name="Castanera R."/>
            <person name="Culley D."/>
            <person name="Daum C."/>
            <person name="Ezra D."/>
            <person name="Gonzalez J."/>
            <person name="Henrissat B."/>
            <person name="Kuo A."/>
            <person name="Liang C."/>
            <person name="Lipzen A."/>
            <person name="Lutzoni F."/>
            <person name="Magnuson J."/>
            <person name="Mondo S."/>
            <person name="Nolan M."/>
            <person name="Ohm R."/>
            <person name="Pangilinan J."/>
            <person name="Park H.-J."/>
            <person name="Ramirez L."/>
            <person name="Alfaro M."/>
            <person name="Sun H."/>
            <person name="Tritt A."/>
            <person name="Yoshinaga Y."/>
            <person name="Zwiers L.-H."/>
            <person name="Turgeon B."/>
            <person name="Goodwin S."/>
            <person name="Spatafora J."/>
            <person name="Crous P."/>
            <person name="Grigoriev I."/>
        </authorList>
    </citation>
    <scope>NUCLEOTIDE SEQUENCE</scope>
    <source>
        <strain evidence="9">CBS 207.26</strain>
    </source>
</reference>
<dbReference type="SUPFAM" id="SSF55486">
    <property type="entry name" value="Metalloproteases ('zincins'), catalytic domain"/>
    <property type="match status" value="1"/>
</dbReference>
<feature type="domain" description="Peptidase M3A/M3B catalytic" evidence="8">
    <location>
        <begin position="4"/>
        <end position="118"/>
    </location>
</feature>
<dbReference type="GO" id="GO:0005758">
    <property type="term" value="C:mitochondrial intermembrane space"/>
    <property type="evidence" value="ECO:0007669"/>
    <property type="project" value="TreeGrafter"/>
</dbReference>
<dbReference type="AlphaFoldDB" id="A0A6A6ELM9"/>
<dbReference type="Gene3D" id="1.10.1370.10">
    <property type="entry name" value="Neurolysin, domain 3"/>
    <property type="match status" value="1"/>
</dbReference>
<evidence type="ECO:0000256" key="7">
    <source>
        <dbReference type="RuleBase" id="RU003435"/>
    </source>
</evidence>
<dbReference type="EMBL" id="ML994614">
    <property type="protein sequence ID" value="KAF2193077.1"/>
    <property type="molecule type" value="Genomic_DNA"/>
</dbReference>
<evidence type="ECO:0000256" key="3">
    <source>
        <dbReference type="ARBA" id="ARBA00022723"/>
    </source>
</evidence>
<dbReference type="PANTHER" id="PTHR11804">
    <property type="entry name" value="PROTEASE M3 THIMET OLIGOPEPTIDASE-RELATED"/>
    <property type="match status" value="1"/>
</dbReference>
<evidence type="ECO:0000259" key="8">
    <source>
        <dbReference type="Pfam" id="PF01432"/>
    </source>
</evidence>
<proteinExistence type="inferred from homology"/>
<evidence type="ECO:0000313" key="9">
    <source>
        <dbReference type="EMBL" id="KAF2193077.1"/>
    </source>
</evidence>
<evidence type="ECO:0000256" key="1">
    <source>
        <dbReference type="ARBA" id="ARBA00006040"/>
    </source>
</evidence>
<dbReference type="GO" id="GO:0006508">
    <property type="term" value="P:proteolysis"/>
    <property type="evidence" value="ECO:0007669"/>
    <property type="project" value="UniProtKB-KW"/>
</dbReference>
<protein>
    <recommendedName>
        <fullName evidence="8">Peptidase M3A/M3B catalytic domain-containing protein</fullName>
    </recommendedName>
</protein>
<name>A0A6A6ELM9_9PEZI</name>
<comment type="similarity">
    <text evidence="1 7">Belongs to the peptidase M3 family.</text>
</comment>
<dbReference type="GO" id="GO:0046872">
    <property type="term" value="F:metal ion binding"/>
    <property type="evidence" value="ECO:0007669"/>
    <property type="project" value="UniProtKB-UniRule"/>
</dbReference>
<keyword evidence="4 7" id="KW-0378">Hydrolase</keyword>
<gene>
    <name evidence="9" type="ORF">K469DRAFT_745456</name>
</gene>
<dbReference type="GO" id="GO:0004222">
    <property type="term" value="F:metalloendopeptidase activity"/>
    <property type="evidence" value="ECO:0007669"/>
    <property type="project" value="InterPro"/>
</dbReference>
<evidence type="ECO:0000256" key="2">
    <source>
        <dbReference type="ARBA" id="ARBA00022670"/>
    </source>
</evidence>
<evidence type="ECO:0000256" key="5">
    <source>
        <dbReference type="ARBA" id="ARBA00022833"/>
    </source>
</evidence>
<dbReference type="InterPro" id="IPR045090">
    <property type="entry name" value="Pept_M3A_M3B"/>
</dbReference>
<evidence type="ECO:0000313" key="10">
    <source>
        <dbReference type="Proteomes" id="UP000800200"/>
    </source>
</evidence>
<evidence type="ECO:0000256" key="4">
    <source>
        <dbReference type="ARBA" id="ARBA00022801"/>
    </source>
</evidence>
<keyword evidence="10" id="KW-1185">Reference proteome</keyword>
<keyword evidence="6 7" id="KW-0482">Metalloprotease</keyword>
<sequence length="126" mass="14305">MTVINFGEAPSQMLEKWCREPSILILLSQRYSYLSPEAFKAWEEDTNGKPQPPENIPDGMIESLIRAKNVNGAQFQLMVLYCSIFDIMIHGPEGYEAIQSLNITAEWDTLEKSLSSIDVPEVPGWR</sequence>
<keyword evidence="3 7" id="KW-0479">Metal-binding</keyword>
<dbReference type="InterPro" id="IPR001567">
    <property type="entry name" value="Pept_M3A_M3B_dom"/>
</dbReference>
<dbReference type="Proteomes" id="UP000800200">
    <property type="component" value="Unassembled WGS sequence"/>
</dbReference>
<dbReference type="Gene3D" id="3.40.390.10">
    <property type="entry name" value="Collagenase (Catalytic Domain)"/>
    <property type="match status" value="1"/>
</dbReference>
<dbReference type="InterPro" id="IPR024077">
    <property type="entry name" value="Neurolysin/TOP_dom2"/>
</dbReference>
<keyword evidence="5 7" id="KW-0862">Zinc</keyword>
<dbReference type="GO" id="GO:0006518">
    <property type="term" value="P:peptide metabolic process"/>
    <property type="evidence" value="ECO:0007669"/>
    <property type="project" value="TreeGrafter"/>
</dbReference>
<dbReference type="OrthoDB" id="4889586at2759"/>
<evidence type="ECO:0000256" key="6">
    <source>
        <dbReference type="ARBA" id="ARBA00023049"/>
    </source>
</evidence>
<organism evidence="9 10">
    <name type="scientific">Zopfia rhizophila CBS 207.26</name>
    <dbReference type="NCBI Taxonomy" id="1314779"/>
    <lineage>
        <taxon>Eukaryota</taxon>
        <taxon>Fungi</taxon>
        <taxon>Dikarya</taxon>
        <taxon>Ascomycota</taxon>
        <taxon>Pezizomycotina</taxon>
        <taxon>Dothideomycetes</taxon>
        <taxon>Dothideomycetes incertae sedis</taxon>
        <taxon>Zopfiaceae</taxon>
        <taxon>Zopfia</taxon>
    </lineage>
</organism>
<dbReference type="InterPro" id="IPR024079">
    <property type="entry name" value="MetalloPept_cat_dom_sf"/>
</dbReference>
<dbReference type="PANTHER" id="PTHR11804:SF84">
    <property type="entry name" value="SACCHAROLYSIN"/>
    <property type="match status" value="1"/>
</dbReference>
<comment type="cofactor">
    <cofactor evidence="7">
        <name>Zn(2+)</name>
        <dbReference type="ChEBI" id="CHEBI:29105"/>
    </cofactor>
    <text evidence="7">Binds 1 zinc ion.</text>
</comment>